<comment type="similarity">
    <text evidence="2 5">Belongs to the pseudouridine synthase TruB family. Type 1 subfamily.</text>
</comment>
<evidence type="ECO:0000256" key="4">
    <source>
        <dbReference type="ARBA" id="ARBA00023235"/>
    </source>
</evidence>
<proteinExistence type="inferred from homology"/>
<evidence type="ECO:0000256" key="5">
    <source>
        <dbReference type="HAMAP-Rule" id="MF_01080"/>
    </source>
</evidence>
<dbReference type="GO" id="GO:0160148">
    <property type="term" value="F:tRNA pseudouridine(55) synthase activity"/>
    <property type="evidence" value="ECO:0007669"/>
    <property type="project" value="UniProtKB-EC"/>
</dbReference>
<dbReference type="GO" id="GO:1990481">
    <property type="term" value="P:mRNA pseudouridine synthesis"/>
    <property type="evidence" value="ECO:0007669"/>
    <property type="project" value="TreeGrafter"/>
</dbReference>
<dbReference type="Pfam" id="PF01509">
    <property type="entry name" value="TruB_N"/>
    <property type="match status" value="1"/>
</dbReference>
<dbReference type="HAMAP" id="MF_01080">
    <property type="entry name" value="TruB_bact"/>
    <property type="match status" value="1"/>
</dbReference>
<organism evidence="8 9">
    <name type="scientific">Desulfocicer vacuolatum DSM 3385</name>
    <dbReference type="NCBI Taxonomy" id="1121400"/>
    <lineage>
        <taxon>Bacteria</taxon>
        <taxon>Pseudomonadati</taxon>
        <taxon>Thermodesulfobacteriota</taxon>
        <taxon>Desulfobacteria</taxon>
        <taxon>Desulfobacterales</taxon>
        <taxon>Desulfobacteraceae</taxon>
        <taxon>Desulfocicer</taxon>
    </lineage>
</organism>
<evidence type="ECO:0000259" key="7">
    <source>
        <dbReference type="Pfam" id="PF16198"/>
    </source>
</evidence>
<dbReference type="GO" id="GO:0003723">
    <property type="term" value="F:RNA binding"/>
    <property type="evidence" value="ECO:0007669"/>
    <property type="project" value="InterPro"/>
</dbReference>
<evidence type="ECO:0000259" key="6">
    <source>
        <dbReference type="Pfam" id="PF01509"/>
    </source>
</evidence>
<dbReference type="Pfam" id="PF16198">
    <property type="entry name" value="TruB_C_2"/>
    <property type="match status" value="1"/>
</dbReference>
<sequence>MTPLTDGIIAVDKPAGISSARVVARLKRRLGVKKVGHTGTLDPFATGVLLCGINKGTRISRFLIGGEKSYVAGVHLGVDTDTLDAEGEITASAGNDFLNDLTEEQVATAVAQFKGPQKQIPPVYSALKHNGVPLYRLARQGTPVEKPPRDIEIYDIHVTSMELPLVEMDVRCSSGTYIRSLARDIGSRLGCGAHLASLCRTACCGISLKETVPLSNLEQMDDSQFNGQIIPMARALSFLPAVSADESMLGKIRFGQPLGALLPPASFWLDAGQNTFLRILDPRGSLAAVVEYDETVQTYNYCCVFVD</sequence>
<dbReference type="PANTHER" id="PTHR13767">
    <property type="entry name" value="TRNA-PSEUDOURIDINE SYNTHASE"/>
    <property type="match status" value="1"/>
</dbReference>
<gene>
    <name evidence="5" type="primary">truB</name>
    <name evidence="8" type="ORF">SAMN02746065_103210</name>
</gene>
<dbReference type="AlphaFoldDB" id="A0A1W1ZW09"/>
<feature type="domain" description="tRNA pseudouridylate synthase B C-terminal" evidence="7">
    <location>
        <begin position="179"/>
        <end position="236"/>
    </location>
</feature>
<dbReference type="EC" id="5.4.99.25" evidence="5"/>
<evidence type="ECO:0000256" key="2">
    <source>
        <dbReference type="ARBA" id="ARBA00005642"/>
    </source>
</evidence>
<dbReference type="PANTHER" id="PTHR13767:SF2">
    <property type="entry name" value="PSEUDOURIDYLATE SYNTHASE TRUB1"/>
    <property type="match status" value="1"/>
</dbReference>
<evidence type="ECO:0000313" key="9">
    <source>
        <dbReference type="Proteomes" id="UP000192418"/>
    </source>
</evidence>
<dbReference type="NCBIfam" id="TIGR00431">
    <property type="entry name" value="TruB"/>
    <property type="match status" value="1"/>
</dbReference>
<dbReference type="InterPro" id="IPR020103">
    <property type="entry name" value="PsdUridine_synth_cat_dom_sf"/>
</dbReference>
<comment type="function">
    <text evidence="5">Responsible for synthesis of pseudouridine from uracil-55 in the psi GC loop of transfer RNAs.</text>
</comment>
<dbReference type="InterPro" id="IPR002501">
    <property type="entry name" value="PsdUridine_synth_N"/>
</dbReference>
<dbReference type="InterPro" id="IPR032819">
    <property type="entry name" value="TruB_C"/>
</dbReference>
<keyword evidence="4 5" id="KW-0413">Isomerase</keyword>
<dbReference type="EMBL" id="FWXY01000003">
    <property type="protein sequence ID" value="SMC52248.1"/>
    <property type="molecule type" value="Genomic_DNA"/>
</dbReference>
<keyword evidence="9" id="KW-1185">Reference proteome</keyword>
<keyword evidence="3 5" id="KW-0819">tRNA processing</keyword>
<name>A0A1W1ZW09_9BACT</name>
<dbReference type="CDD" id="cd02573">
    <property type="entry name" value="PseudoU_synth_EcTruB"/>
    <property type="match status" value="1"/>
</dbReference>
<dbReference type="Gene3D" id="3.30.2350.10">
    <property type="entry name" value="Pseudouridine synthase"/>
    <property type="match status" value="1"/>
</dbReference>
<comment type="catalytic activity">
    <reaction evidence="1 5">
        <text>uridine(55) in tRNA = pseudouridine(55) in tRNA</text>
        <dbReference type="Rhea" id="RHEA:42532"/>
        <dbReference type="Rhea" id="RHEA-COMP:10101"/>
        <dbReference type="Rhea" id="RHEA-COMP:10102"/>
        <dbReference type="ChEBI" id="CHEBI:65314"/>
        <dbReference type="ChEBI" id="CHEBI:65315"/>
        <dbReference type="EC" id="5.4.99.25"/>
    </reaction>
</comment>
<dbReference type="Proteomes" id="UP000192418">
    <property type="component" value="Unassembled WGS sequence"/>
</dbReference>
<dbReference type="SUPFAM" id="SSF55120">
    <property type="entry name" value="Pseudouridine synthase"/>
    <property type="match status" value="1"/>
</dbReference>
<reference evidence="8 9" key="1">
    <citation type="submission" date="2017-04" db="EMBL/GenBank/DDBJ databases">
        <authorList>
            <person name="Afonso C.L."/>
            <person name="Miller P.J."/>
            <person name="Scott M.A."/>
            <person name="Spackman E."/>
            <person name="Goraichik I."/>
            <person name="Dimitrov K.M."/>
            <person name="Suarez D.L."/>
            <person name="Swayne D.E."/>
        </authorList>
    </citation>
    <scope>NUCLEOTIDE SEQUENCE [LARGE SCALE GENOMIC DNA]</scope>
    <source>
        <strain evidence="8 9">DSM 3385</strain>
    </source>
</reference>
<evidence type="ECO:0000256" key="1">
    <source>
        <dbReference type="ARBA" id="ARBA00000385"/>
    </source>
</evidence>
<feature type="domain" description="Pseudouridine synthase II N-terminal" evidence="6">
    <location>
        <begin position="27"/>
        <end position="178"/>
    </location>
</feature>
<feature type="active site" description="Nucleophile" evidence="5">
    <location>
        <position position="42"/>
    </location>
</feature>
<protein>
    <recommendedName>
        <fullName evidence="5">tRNA pseudouridine synthase B</fullName>
        <ecNumber evidence="5">5.4.99.25</ecNumber>
    </recommendedName>
    <alternativeName>
        <fullName evidence="5">tRNA pseudouridine(55) synthase</fullName>
        <shortName evidence="5">Psi55 synthase</shortName>
    </alternativeName>
    <alternativeName>
        <fullName evidence="5">tRNA pseudouridylate synthase</fullName>
    </alternativeName>
    <alternativeName>
        <fullName evidence="5">tRNA-uridine isomerase</fullName>
    </alternativeName>
</protein>
<dbReference type="GO" id="GO:0031119">
    <property type="term" value="P:tRNA pseudouridine synthesis"/>
    <property type="evidence" value="ECO:0007669"/>
    <property type="project" value="UniProtKB-UniRule"/>
</dbReference>
<dbReference type="InterPro" id="IPR014780">
    <property type="entry name" value="tRNA_psdUridine_synth_TruB"/>
</dbReference>
<accession>A0A1W1ZW09</accession>
<dbReference type="STRING" id="1121400.SAMN02746065_103210"/>
<evidence type="ECO:0000256" key="3">
    <source>
        <dbReference type="ARBA" id="ARBA00022694"/>
    </source>
</evidence>
<dbReference type="RefSeq" id="WP_232367039.1">
    <property type="nucleotide sequence ID" value="NZ_FWXY01000003.1"/>
</dbReference>
<evidence type="ECO:0000313" key="8">
    <source>
        <dbReference type="EMBL" id="SMC52248.1"/>
    </source>
</evidence>